<comment type="caution">
    <text evidence="1">The sequence shown here is derived from an EMBL/GenBank/DDBJ whole genome shotgun (WGS) entry which is preliminary data.</text>
</comment>
<organism evidence="1 2">
    <name type="scientific">Leptospira santarosai str. MOR084</name>
    <dbReference type="NCBI Taxonomy" id="1049984"/>
    <lineage>
        <taxon>Bacteria</taxon>
        <taxon>Pseudomonadati</taxon>
        <taxon>Spirochaetota</taxon>
        <taxon>Spirochaetia</taxon>
        <taxon>Leptospirales</taxon>
        <taxon>Leptospiraceae</taxon>
        <taxon>Leptospira</taxon>
    </lineage>
</organism>
<dbReference type="Proteomes" id="UP000006329">
    <property type="component" value="Unassembled WGS sequence"/>
</dbReference>
<dbReference type="EMBL" id="AHON02000087">
    <property type="protein sequence ID" value="EKO31912.1"/>
    <property type="molecule type" value="Genomic_DNA"/>
</dbReference>
<keyword evidence="2" id="KW-1185">Reference proteome</keyword>
<evidence type="ECO:0000313" key="2">
    <source>
        <dbReference type="Proteomes" id="UP000006329"/>
    </source>
</evidence>
<gene>
    <name evidence="1" type="ORF">LEP1GSC179_0386</name>
</gene>
<sequence>MSLSLSNGLYRCSTFVGVPTFLSFKNNFLRANAKKNSLPQTEFHSVPTGSEI</sequence>
<dbReference type="AlphaFoldDB" id="A0A0E2B9P3"/>
<reference evidence="1" key="1">
    <citation type="submission" date="2012-10" db="EMBL/GenBank/DDBJ databases">
        <authorList>
            <person name="Harkins D.M."/>
            <person name="Durkin A.S."/>
            <person name="Brinkac L.M."/>
            <person name="Haft D.H."/>
            <person name="Selengut J.D."/>
            <person name="Sanka R."/>
            <person name="DePew J."/>
            <person name="Purushe J."/>
            <person name="Matthias M.A."/>
            <person name="Vinetz J.M."/>
            <person name="Sutton G.G."/>
            <person name="Nierman W.C."/>
            <person name="Fouts D.E."/>
        </authorList>
    </citation>
    <scope>NUCLEOTIDE SEQUENCE [LARGE SCALE GENOMIC DNA]</scope>
    <source>
        <strain evidence="1">MOR084</strain>
    </source>
</reference>
<accession>A0A0E2B9P3</accession>
<name>A0A0E2B9P3_9LEPT</name>
<evidence type="ECO:0000313" key="1">
    <source>
        <dbReference type="EMBL" id="EKO31912.1"/>
    </source>
</evidence>
<protein>
    <submittedName>
        <fullName evidence="1">Uncharacterized protein</fullName>
    </submittedName>
</protein>
<proteinExistence type="predicted"/>